<dbReference type="Gene3D" id="1.10.260.160">
    <property type="match status" value="1"/>
</dbReference>
<accession>A0AAW5N8E9</accession>
<keyword evidence="3" id="KW-1185">Reference proteome</keyword>
<dbReference type="RefSeq" id="WP_258335589.1">
    <property type="nucleotide sequence ID" value="NZ_JANRHJ010000005.1"/>
</dbReference>
<name>A0AAW5N8E9_9BACT</name>
<organism evidence="2 3">
    <name type="scientific">Phocaeicola barnesiae</name>
    <dbReference type="NCBI Taxonomy" id="376804"/>
    <lineage>
        <taxon>Bacteria</taxon>
        <taxon>Pseudomonadati</taxon>
        <taxon>Bacteroidota</taxon>
        <taxon>Bacteroidia</taxon>
        <taxon>Bacteroidales</taxon>
        <taxon>Bacteroidaceae</taxon>
        <taxon>Phocaeicola</taxon>
    </lineage>
</organism>
<comment type="caution">
    <text evidence="2">The sequence shown here is derived from an EMBL/GenBank/DDBJ whole genome shotgun (WGS) entry which is preliminary data.</text>
</comment>
<dbReference type="InterPro" id="IPR029058">
    <property type="entry name" value="AB_hydrolase_fold"/>
</dbReference>
<feature type="chain" id="PRO_5043744984" evidence="1">
    <location>
        <begin position="23"/>
        <end position="419"/>
    </location>
</feature>
<dbReference type="SUPFAM" id="SSF53474">
    <property type="entry name" value="alpha/beta-Hydrolases"/>
    <property type="match status" value="1"/>
</dbReference>
<gene>
    <name evidence="2" type="ORF">NW209_05795</name>
</gene>
<dbReference type="Proteomes" id="UP001204579">
    <property type="component" value="Unassembled WGS sequence"/>
</dbReference>
<dbReference type="EMBL" id="JANRHJ010000005">
    <property type="protein sequence ID" value="MCR8873534.1"/>
    <property type="molecule type" value="Genomic_DNA"/>
</dbReference>
<dbReference type="AlphaFoldDB" id="A0AAW5N8E9"/>
<evidence type="ECO:0000313" key="2">
    <source>
        <dbReference type="EMBL" id="MCR8873534.1"/>
    </source>
</evidence>
<dbReference type="PANTHER" id="PTHR34853">
    <property type="match status" value="1"/>
</dbReference>
<reference evidence="2 3" key="1">
    <citation type="submission" date="2022-08" db="EMBL/GenBank/DDBJ databases">
        <authorList>
            <person name="Zeman M."/>
            <person name="Kubasova T."/>
        </authorList>
    </citation>
    <scope>NUCLEOTIDE SEQUENCE [LARGE SCALE GENOMIC DNA]</scope>
    <source>
        <strain evidence="2 3">ET62</strain>
    </source>
</reference>
<dbReference type="PROSITE" id="PS51257">
    <property type="entry name" value="PROKAR_LIPOPROTEIN"/>
    <property type="match status" value="1"/>
</dbReference>
<dbReference type="Pfam" id="PF03583">
    <property type="entry name" value="LIP"/>
    <property type="match status" value="1"/>
</dbReference>
<dbReference type="Gene3D" id="3.40.50.1820">
    <property type="entry name" value="alpha/beta hydrolase"/>
    <property type="match status" value="1"/>
</dbReference>
<sequence length="419" mass="46470">MNKHLTSKLLTLLLLLFFVACSNEESPWEEPSTGTETGHLTNVITETSFDKEDLAAMVVNFVAGQGINLPVEFVTLLMRDVDVAAIEYSTTGVNGEPITASGVIAMPQGTTSYDHLVSIQHGTLNMEEAPSKQLFYYEMLPVICGHVIVMADYIGYGSSQTPDRQHPYLHDRLTGTACADMIEAAREYLKQKNLTETNDDIELMGYSQGGQASMATLFELERRGLTESVRAVYAGGGPYDLESILQTFLAYKDNPMPYERTGYAPYLIRGMVYGEQLEVSDENLYAPEVIEQGLNEMFSTRPLFEWHEALGTDITQVIHPDFFTAPTFNGNADVIAVIEALRKNSLINSSIEPQVPVYLYHSPQDDFVPYSNAVNAHQHWTTSTLTDLSMPGHVLGGVEFMLRYMGLWELVGPMLGMGS</sequence>
<protein>
    <submittedName>
        <fullName evidence="2">Lipase family protein</fullName>
    </submittedName>
</protein>
<proteinExistence type="predicted"/>
<dbReference type="InterPro" id="IPR005152">
    <property type="entry name" value="Lipase_secreted"/>
</dbReference>
<feature type="signal peptide" evidence="1">
    <location>
        <begin position="1"/>
        <end position="22"/>
    </location>
</feature>
<evidence type="ECO:0000256" key="1">
    <source>
        <dbReference type="SAM" id="SignalP"/>
    </source>
</evidence>
<dbReference type="GO" id="GO:0016042">
    <property type="term" value="P:lipid catabolic process"/>
    <property type="evidence" value="ECO:0007669"/>
    <property type="project" value="InterPro"/>
</dbReference>
<keyword evidence="1" id="KW-0732">Signal</keyword>
<dbReference type="PANTHER" id="PTHR34853:SF1">
    <property type="entry name" value="LIPASE 5"/>
    <property type="match status" value="1"/>
</dbReference>
<dbReference type="GO" id="GO:0004806">
    <property type="term" value="F:triacylglycerol lipase activity"/>
    <property type="evidence" value="ECO:0007669"/>
    <property type="project" value="InterPro"/>
</dbReference>
<evidence type="ECO:0000313" key="3">
    <source>
        <dbReference type="Proteomes" id="UP001204579"/>
    </source>
</evidence>